<dbReference type="GO" id="GO:0003677">
    <property type="term" value="F:DNA binding"/>
    <property type="evidence" value="ECO:0007669"/>
    <property type="project" value="TreeGrafter"/>
</dbReference>
<feature type="compositionally biased region" description="Polar residues" evidence="1">
    <location>
        <begin position="218"/>
        <end position="240"/>
    </location>
</feature>
<gene>
    <name evidence="2" type="ORF">ARMOST_05702</name>
</gene>
<dbReference type="Proteomes" id="UP000219338">
    <property type="component" value="Unassembled WGS sequence"/>
</dbReference>
<dbReference type="OrthoDB" id="5572844at2759"/>
<accession>A0A284R112</accession>
<proteinExistence type="predicted"/>
<dbReference type="EMBL" id="FUEG01000003">
    <property type="protein sequence ID" value="SJL02375.1"/>
    <property type="molecule type" value="Genomic_DNA"/>
</dbReference>
<protein>
    <submittedName>
        <fullName evidence="2">Uncharacterized protein</fullName>
    </submittedName>
</protein>
<evidence type="ECO:0000313" key="2">
    <source>
        <dbReference type="EMBL" id="SJL02375.1"/>
    </source>
</evidence>
<organism evidence="2 3">
    <name type="scientific">Armillaria ostoyae</name>
    <name type="common">Armillaria root rot fungus</name>
    <dbReference type="NCBI Taxonomy" id="47428"/>
    <lineage>
        <taxon>Eukaryota</taxon>
        <taxon>Fungi</taxon>
        <taxon>Dikarya</taxon>
        <taxon>Basidiomycota</taxon>
        <taxon>Agaricomycotina</taxon>
        <taxon>Agaricomycetes</taxon>
        <taxon>Agaricomycetidae</taxon>
        <taxon>Agaricales</taxon>
        <taxon>Marasmiineae</taxon>
        <taxon>Physalacriaceae</taxon>
        <taxon>Armillaria</taxon>
    </lineage>
</organism>
<feature type="compositionally biased region" description="Low complexity" evidence="1">
    <location>
        <begin position="452"/>
        <end position="461"/>
    </location>
</feature>
<dbReference type="InterPro" id="IPR018608">
    <property type="entry name" value="Gti1/Pac2"/>
</dbReference>
<sequence length="859" mass="93305">MAGHLRFEMESLLCIMHRYGAGTTIGDNAASQSSSGLLSSIVQNLISVSETSTSASSLSTVSSTAPMTDSSMSLTSSIDSATLTTVTTPIHRLRFPLHLVHLARLPSDVEPFYGYVETAVNTLHLIHAARQRVIPRITRRLNDSEQRDIIKSGSVFVFSIEESGIKRWTGELHMEEVRHWIIQQLVGKMGCSGHRLESWAISWSIARLASERPRSLTHRTSPSQSSIRYKPSSPNGTTGDHGTFKPNGLVKKTIMVTIDGSDLHLISYYTTEDIRSGKLKKPSSHPDIMSLHMPPHLFRLTNFRVPPKVELGLDGKARLVTEPEDSDIDGVVKPKVEETTYHLPHSPNSPISPTSPTECPFGGNLYTNHDTSYQWNSVGDRWSSSGDETSHSSHHRRECLLVPSSDSWSPPIQSSRYDSPPSSSGMYCDLYCDRPRLRTINSYQNNPRESESPPSFGSRYSGGRGRDVSSHCVLWLLNQEFSGDRESPSSCRSSYSSSSSILPAFTPDGYHTYGSTWPAGDSSTLNVAASTSASNAPASTSSADSSASTSSDGSSIARSQVVLSVSQSGSDSISALSSASASESVSALSTGSASYSIINETATLSSSTITFPSGTSTLNTATITSFIFCVSVTTTTKYQVSSDLSFVLKEASSLQIDQTTMTSSQSFPDPDQVTTSIPDIQSTPVMSFNTLQTSCRGSPNWHDWRSGSHRIYLHQHRVLDCYVGVGLCHAELSYIKPNPGLHVGLTGDQVILWCLQVNMPSGYQDFIRCPCYGPCGLGTSIQVVLTRLRLFSASHRPNSMPTIQTLSLKGSPSKSKVLFHSSLSPNPIPPDLLTIPVLLMEACRQTQPAEILLLVLSVR</sequence>
<dbReference type="PANTHER" id="PTHR28027">
    <property type="entry name" value="TRANSCRIPTIONAL REGULATOR MIT1"/>
    <property type="match status" value="1"/>
</dbReference>
<dbReference type="AlphaFoldDB" id="A0A284R112"/>
<dbReference type="PANTHER" id="PTHR28027:SF2">
    <property type="entry name" value="TRANSCRIPTIONAL REGULATOR MIT1"/>
    <property type="match status" value="1"/>
</dbReference>
<keyword evidence="3" id="KW-1185">Reference proteome</keyword>
<feature type="region of interest" description="Disordered" evidence="1">
    <location>
        <begin position="443"/>
        <end position="463"/>
    </location>
</feature>
<evidence type="ECO:0000313" key="3">
    <source>
        <dbReference type="Proteomes" id="UP000219338"/>
    </source>
</evidence>
<reference evidence="3" key="1">
    <citation type="journal article" date="2017" name="Nat. Ecol. Evol.">
        <title>Genome expansion and lineage-specific genetic innovations in the forest pathogenic fungi Armillaria.</title>
        <authorList>
            <person name="Sipos G."/>
            <person name="Prasanna A.N."/>
            <person name="Walter M.C."/>
            <person name="O'Connor E."/>
            <person name="Balint B."/>
            <person name="Krizsan K."/>
            <person name="Kiss B."/>
            <person name="Hess J."/>
            <person name="Varga T."/>
            <person name="Slot J."/>
            <person name="Riley R."/>
            <person name="Boka B."/>
            <person name="Rigling D."/>
            <person name="Barry K."/>
            <person name="Lee J."/>
            <person name="Mihaltcheva S."/>
            <person name="LaButti K."/>
            <person name="Lipzen A."/>
            <person name="Waldron R."/>
            <person name="Moloney N.M."/>
            <person name="Sperisen C."/>
            <person name="Kredics L."/>
            <person name="Vagvoelgyi C."/>
            <person name="Patrignani A."/>
            <person name="Fitzpatrick D."/>
            <person name="Nagy I."/>
            <person name="Doyle S."/>
            <person name="Anderson J.B."/>
            <person name="Grigoriev I.V."/>
            <person name="Gueldener U."/>
            <person name="Muensterkoetter M."/>
            <person name="Nagy L.G."/>
        </authorList>
    </citation>
    <scope>NUCLEOTIDE SEQUENCE [LARGE SCALE GENOMIC DNA]</scope>
    <source>
        <strain evidence="3">C18/9</strain>
    </source>
</reference>
<feature type="region of interest" description="Disordered" evidence="1">
    <location>
        <begin position="534"/>
        <end position="553"/>
    </location>
</feature>
<dbReference type="Pfam" id="PF09729">
    <property type="entry name" value="Gti1_Pac2"/>
    <property type="match status" value="1"/>
</dbReference>
<name>A0A284R112_ARMOS</name>
<evidence type="ECO:0000256" key="1">
    <source>
        <dbReference type="SAM" id="MobiDB-lite"/>
    </source>
</evidence>
<feature type="region of interest" description="Disordered" evidence="1">
    <location>
        <begin position="214"/>
        <end position="246"/>
    </location>
</feature>